<organism evidence="1 2">
    <name type="scientific">Rapidithrix thailandica</name>
    <dbReference type="NCBI Taxonomy" id="413964"/>
    <lineage>
        <taxon>Bacteria</taxon>
        <taxon>Pseudomonadati</taxon>
        <taxon>Bacteroidota</taxon>
        <taxon>Cytophagia</taxon>
        <taxon>Cytophagales</taxon>
        <taxon>Flammeovirgaceae</taxon>
        <taxon>Rapidithrix</taxon>
    </lineage>
</organism>
<reference evidence="1 2" key="1">
    <citation type="submission" date="2024-04" db="EMBL/GenBank/DDBJ databases">
        <title>Novel genus in family Flammeovirgaceae.</title>
        <authorList>
            <person name="Nguyen T.H."/>
            <person name="Vuong T.Q."/>
            <person name="Le H."/>
            <person name="Kim S.-G."/>
        </authorList>
    </citation>
    <scope>NUCLEOTIDE SEQUENCE [LARGE SCALE GENOMIC DNA]</scope>
    <source>
        <strain evidence="1 2">JCM 23209</strain>
    </source>
</reference>
<dbReference type="RefSeq" id="WP_346819844.1">
    <property type="nucleotide sequence ID" value="NZ_JBDKWZ010000002.1"/>
</dbReference>
<dbReference type="Proteomes" id="UP001403385">
    <property type="component" value="Unassembled WGS sequence"/>
</dbReference>
<dbReference type="EMBL" id="JBDKWZ010000002">
    <property type="protein sequence ID" value="MEN7547057.1"/>
    <property type="molecule type" value="Genomic_DNA"/>
</dbReference>
<gene>
    <name evidence="1" type="ORF">AAG747_04015</name>
</gene>
<accession>A0AAW9S078</accession>
<protein>
    <submittedName>
        <fullName evidence="1">Uncharacterized protein</fullName>
    </submittedName>
</protein>
<sequence>MGKAWFNDYPAITSDFNDLVVINPEITNAYFAKKVVTREENGDLSVSFEQIHDSILGREVYILVEMENSHLHQDEPFRLSVLTGNEVLTGTNNEVLSLIRNGQAATEFEVCPGDTDALLPADGNNPYVNLEDFENTLICKVALRPNDRATFDTWAENMTANGAVGVLQIKVASDALMTYEEQINFEHIISPGDAPRIGFTVENKIVYEIYHPENAFNPLGTHTYRNEEVRRRIGKIGNDSSDRVTYIFRNAIDNEYDLCECDLSTARRRANGQTISTASFNRNYSNYTSSEAAPQGGDAETNYHYADGSIISHGTRYGYKRYALASPNDPDDLVELIRMPDNLNVNEGEGDNNVRATFTYRNTARRYCNPESFAGFLGVLIQLDREDVVCTGMCFADATSYPSVTHPNGDSVDTAYLATLAREQLKVDALNDHYFVNIFKGRGYKNVRRRVNGQMTSVRVTTISWLPSLTGATAIGGHEDHLHAGDFDSDRIFPIN</sequence>
<dbReference type="AlphaFoldDB" id="A0AAW9S078"/>
<comment type="caution">
    <text evidence="1">The sequence shown here is derived from an EMBL/GenBank/DDBJ whole genome shotgun (WGS) entry which is preliminary data.</text>
</comment>
<name>A0AAW9S078_9BACT</name>
<evidence type="ECO:0000313" key="1">
    <source>
        <dbReference type="EMBL" id="MEN7547057.1"/>
    </source>
</evidence>
<proteinExistence type="predicted"/>
<evidence type="ECO:0000313" key="2">
    <source>
        <dbReference type="Proteomes" id="UP001403385"/>
    </source>
</evidence>
<keyword evidence="2" id="KW-1185">Reference proteome</keyword>